<organism evidence="1 2">
    <name type="scientific">Candidatus Neomicrothrix subdominans</name>
    <dbReference type="NCBI Taxonomy" id="2954438"/>
    <lineage>
        <taxon>Bacteria</taxon>
        <taxon>Bacillati</taxon>
        <taxon>Actinomycetota</taxon>
        <taxon>Acidimicrobiia</taxon>
        <taxon>Acidimicrobiales</taxon>
        <taxon>Microthrixaceae</taxon>
        <taxon>Candidatus Neomicrothrix</taxon>
    </lineage>
</organism>
<comment type="caution">
    <text evidence="1">The sequence shown here is derived from an EMBL/GenBank/DDBJ whole genome shotgun (WGS) entry which is preliminary data.</text>
</comment>
<dbReference type="AlphaFoldDB" id="A0A936N9V3"/>
<reference evidence="1 2" key="1">
    <citation type="submission" date="2020-10" db="EMBL/GenBank/DDBJ databases">
        <title>Connecting structure to function with the recovery of over 1000 high-quality activated sludge metagenome-assembled genomes encoding full-length rRNA genes using long-read sequencing.</title>
        <authorList>
            <person name="Singleton C.M."/>
            <person name="Petriglieri F."/>
            <person name="Kristensen J.M."/>
            <person name="Kirkegaard R.H."/>
            <person name="Michaelsen T.Y."/>
            <person name="Andersen M.H."/>
            <person name="Karst S.M."/>
            <person name="Dueholm M.S."/>
            <person name="Nielsen P.H."/>
            <person name="Albertsen M."/>
        </authorList>
    </citation>
    <scope>NUCLEOTIDE SEQUENCE [LARGE SCALE GENOMIC DNA]</scope>
    <source>
        <strain evidence="1">Lyne_18-Q3-R50-59_MAXAC.006</strain>
    </source>
</reference>
<protein>
    <submittedName>
        <fullName evidence="1">Tetratricopeptide repeat protein</fullName>
    </submittedName>
</protein>
<dbReference type="Pfam" id="PF14559">
    <property type="entry name" value="TPR_19"/>
    <property type="match status" value="1"/>
</dbReference>
<evidence type="ECO:0000313" key="2">
    <source>
        <dbReference type="Proteomes" id="UP000727993"/>
    </source>
</evidence>
<evidence type="ECO:0000313" key="1">
    <source>
        <dbReference type="EMBL" id="MBK9296298.1"/>
    </source>
</evidence>
<dbReference type="SUPFAM" id="SSF48452">
    <property type="entry name" value="TPR-like"/>
    <property type="match status" value="1"/>
</dbReference>
<proteinExistence type="predicted"/>
<dbReference type="Proteomes" id="UP000727993">
    <property type="component" value="Unassembled WGS sequence"/>
</dbReference>
<dbReference type="Gene3D" id="1.25.40.10">
    <property type="entry name" value="Tetratricopeptide repeat domain"/>
    <property type="match status" value="1"/>
</dbReference>
<dbReference type="EMBL" id="JADJZA010000001">
    <property type="protein sequence ID" value="MBK9296298.1"/>
    <property type="molecule type" value="Genomic_DNA"/>
</dbReference>
<sequence length="212" mass="22820">MIDDTAGSAAEQLSALRALVADGRGELAVIRLRRLLQGEPRSIEAQALLASTLLSLHQPEEALRSADAVVAAEPNNPEGHHLRARVLLQLGQASPALAASEAAVDREPLVPAYHKALVRAALRCGDLDAAQSSSAALGRLAPEEPEGRLGEAEVARRRGHLKRADALIGHLEVSHPDHSGVRRLRRAIDEAKAAAPQRRGFFARLADRFRRR</sequence>
<name>A0A936N9V3_9ACTN</name>
<accession>A0A936N9V3</accession>
<dbReference type="InterPro" id="IPR011990">
    <property type="entry name" value="TPR-like_helical_dom_sf"/>
</dbReference>
<gene>
    <name evidence="1" type="ORF">IPN02_05425</name>
</gene>